<dbReference type="STRING" id="547042.BACCOPRO_03895"/>
<dbReference type="AlphaFoldDB" id="S0FCX6"/>
<dbReference type="Pfam" id="PF07610">
    <property type="entry name" value="DUF1573"/>
    <property type="match status" value="1"/>
</dbReference>
<dbReference type="RefSeq" id="WP_008145668.1">
    <property type="nucleotide sequence ID" value="NZ_EQ973692.1"/>
</dbReference>
<sequence length="229" mass="25927">AAADYKVVVYVDSIGCVSCKLQLREWKKFIAQVDSATDGNVPFLFFFQSKDNDELRYILRRDNFTLPVCIDTDNHFYKLNHFPGEMTFQSFLVDRDNHVKVIGNPIHNLSVWDLYLKELTGAAASSLPATRLQIDTLEYDLGSVPANGTKEQTVRLCNTGTETFRLKGITTSCDCITARYDWQEIQPGETKEITVSYQAEQPGDFLRTVTIYGNITEKEITLTFVGRVG</sequence>
<dbReference type="Proteomes" id="UP000014073">
    <property type="component" value="Unassembled WGS sequence"/>
</dbReference>
<feature type="non-terminal residue" evidence="1">
    <location>
        <position position="1"/>
    </location>
</feature>
<dbReference type="PANTHER" id="PTHR37833:SF1">
    <property type="entry name" value="SIGNAL PEPTIDE PROTEIN"/>
    <property type="match status" value="1"/>
</dbReference>
<dbReference type="InterPro" id="IPR011467">
    <property type="entry name" value="DUF1573"/>
</dbReference>
<evidence type="ECO:0008006" key="3">
    <source>
        <dbReference type="Google" id="ProtNLM"/>
    </source>
</evidence>
<dbReference type="InterPro" id="IPR013783">
    <property type="entry name" value="Ig-like_fold"/>
</dbReference>
<gene>
    <name evidence="1" type="ORF">BACCOPRO_03895</name>
</gene>
<evidence type="ECO:0000313" key="2">
    <source>
        <dbReference type="Proteomes" id="UP000014073"/>
    </source>
</evidence>
<proteinExistence type="predicted"/>
<organism evidence="1 2">
    <name type="scientific">Phocaeicola coprophilus DSM 18228 = JCM 13818</name>
    <dbReference type="NCBI Taxonomy" id="547042"/>
    <lineage>
        <taxon>Bacteria</taxon>
        <taxon>Pseudomonadati</taxon>
        <taxon>Bacteroidota</taxon>
        <taxon>Bacteroidia</taxon>
        <taxon>Bacteroidales</taxon>
        <taxon>Bacteroidaceae</taxon>
        <taxon>Phocaeicola</taxon>
    </lineage>
</organism>
<reference evidence="1 2" key="1">
    <citation type="submission" date="2008-12" db="EMBL/GenBank/DDBJ databases">
        <authorList>
            <person name="Fulton L."/>
            <person name="Clifton S."/>
            <person name="Fulton B."/>
            <person name="Xu J."/>
            <person name="Minx P."/>
            <person name="Pepin K.H."/>
            <person name="Johnson M."/>
            <person name="Bhonagiri V."/>
            <person name="Nash W.E."/>
            <person name="Mardis E.R."/>
            <person name="Wilson R.K."/>
        </authorList>
    </citation>
    <scope>NUCLEOTIDE SEQUENCE [LARGE SCALE GENOMIC DNA]</scope>
    <source>
        <strain evidence="1 2">DSM 18228</strain>
    </source>
</reference>
<dbReference type="InterPro" id="IPR036249">
    <property type="entry name" value="Thioredoxin-like_sf"/>
</dbReference>
<dbReference type="Gene3D" id="2.60.40.10">
    <property type="entry name" value="Immunoglobulins"/>
    <property type="match status" value="1"/>
</dbReference>
<dbReference type="EMBL" id="ACBW01000277">
    <property type="protein sequence ID" value="EEF78368.1"/>
    <property type="molecule type" value="Genomic_DNA"/>
</dbReference>
<dbReference type="eggNOG" id="ENOG502ZMZD">
    <property type="taxonomic scope" value="Bacteria"/>
</dbReference>
<dbReference type="Gene3D" id="3.40.30.10">
    <property type="entry name" value="Glutaredoxin"/>
    <property type="match status" value="1"/>
</dbReference>
<evidence type="ECO:0000313" key="1">
    <source>
        <dbReference type="EMBL" id="EEF78368.1"/>
    </source>
</evidence>
<accession>S0FCX6</accession>
<keyword evidence="2" id="KW-1185">Reference proteome</keyword>
<dbReference type="HOGENOM" id="CLU_1206962_0_0_10"/>
<dbReference type="PANTHER" id="PTHR37833">
    <property type="entry name" value="LIPOPROTEIN-RELATED"/>
    <property type="match status" value="1"/>
</dbReference>
<protein>
    <recommendedName>
        <fullName evidence="3">DUF1573 domain-containing protein</fullName>
    </recommendedName>
</protein>
<comment type="caution">
    <text evidence="1">The sequence shown here is derived from an EMBL/GenBank/DDBJ whole genome shotgun (WGS) entry which is preliminary data.</text>
</comment>
<name>S0FCX6_9BACT</name>
<dbReference type="SUPFAM" id="SSF52833">
    <property type="entry name" value="Thioredoxin-like"/>
    <property type="match status" value="1"/>
</dbReference>